<protein>
    <submittedName>
        <fullName evidence="1">Uncharacterized protein</fullName>
    </submittedName>
</protein>
<dbReference type="AlphaFoldDB" id="K3YEZ7"/>
<sequence>MMLQMNKLAVQVPRLRPDEYTAVAIYAATNLQCKMKAFNLPGS</sequence>
<dbReference type="InParanoid" id="K3YEZ7"/>
<proteinExistence type="predicted"/>
<dbReference type="HOGENOM" id="CLU_3243132_0_0_1"/>
<evidence type="ECO:0000313" key="2">
    <source>
        <dbReference type="Proteomes" id="UP000004995"/>
    </source>
</evidence>
<reference evidence="2" key="1">
    <citation type="journal article" date="2012" name="Nat. Biotechnol.">
        <title>Reference genome sequence of the model plant Setaria.</title>
        <authorList>
            <person name="Bennetzen J.L."/>
            <person name="Schmutz J."/>
            <person name="Wang H."/>
            <person name="Percifield R."/>
            <person name="Hawkins J."/>
            <person name="Pontaroli A.C."/>
            <person name="Estep M."/>
            <person name="Feng L."/>
            <person name="Vaughn J.N."/>
            <person name="Grimwood J."/>
            <person name="Jenkins J."/>
            <person name="Barry K."/>
            <person name="Lindquist E."/>
            <person name="Hellsten U."/>
            <person name="Deshpande S."/>
            <person name="Wang X."/>
            <person name="Wu X."/>
            <person name="Mitros T."/>
            <person name="Triplett J."/>
            <person name="Yang X."/>
            <person name="Ye C.Y."/>
            <person name="Mauro-Herrera M."/>
            <person name="Wang L."/>
            <person name="Li P."/>
            <person name="Sharma M."/>
            <person name="Sharma R."/>
            <person name="Ronald P.C."/>
            <person name="Panaud O."/>
            <person name="Kellogg E.A."/>
            <person name="Brutnell T.P."/>
            <person name="Doust A.N."/>
            <person name="Tuskan G.A."/>
            <person name="Rokhsar D."/>
            <person name="Devos K.M."/>
        </authorList>
    </citation>
    <scope>NUCLEOTIDE SEQUENCE [LARGE SCALE GENOMIC DNA]</scope>
    <source>
        <strain evidence="2">cv. Yugu1</strain>
    </source>
</reference>
<dbReference type="Proteomes" id="UP000004995">
    <property type="component" value="Unassembled WGS sequence"/>
</dbReference>
<dbReference type="EMBL" id="AGNK02004310">
    <property type="status" value="NOT_ANNOTATED_CDS"/>
    <property type="molecule type" value="Genomic_DNA"/>
</dbReference>
<name>K3YEZ7_SETIT</name>
<organism evidence="1 2">
    <name type="scientific">Setaria italica</name>
    <name type="common">Foxtail millet</name>
    <name type="synonym">Panicum italicum</name>
    <dbReference type="NCBI Taxonomy" id="4555"/>
    <lineage>
        <taxon>Eukaryota</taxon>
        <taxon>Viridiplantae</taxon>
        <taxon>Streptophyta</taxon>
        <taxon>Embryophyta</taxon>
        <taxon>Tracheophyta</taxon>
        <taxon>Spermatophyta</taxon>
        <taxon>Magnoliopsida</taxon>
        <taxon>Liliopsida</taxon>
        <taxon>Poales</taxon>
        <taxon>Poaceae</taxon>
        <taxon>PACMAD clade</taxon>
        <taxon>Panicoideae</taxon>
        <taxon>Panicodae</taxon>
        <taxon>Paniceae</taxon>
        <taxon>Cenchrinae</taxon>
        <taxon>Setaria</taxon>
    </lineage>
</organism>
<dbReference type="EnsemblPlants" id="KQK96965">
    <property type="protein sequence ID" value="KQK96965"/>
    <property type="gene ID" value="SETIT_012814mg"/>
</dbReference>
<dbReference type="Gramene" id="KQK96965">
    <property type="protein sequence ID" value="KQK96965"/>
    <property type="gene ID" value="SETIT_012814mg"/>
</dbReference>
<keyword evidence="2" id="KW-1185">Reference proteome</keyword>
<accession>K3YEZ7</accession>
<evidence type="ECO:0000313" key="1">
    <source>
        <dbReference type="EnsemblPlants" id="KQK96965"/>
    </source>
</evidence>
<reference evidence="1" key="2">
    <citation type="submission" date="2018-08" db="UniProtKB">
        <authorList>
            <consortium name="EnsemblPlants"/>
        </authorList>
    </citation>
    <scope>IDENTIFICATION</scope>
    <source>
        <strain evidence="1">Yugu1</strain>
    </source>
</reference>